<evidence type="ECO:0000313" key="2">
    <source>
        <dbReference type="EMBL" id="QTA83457.1"/>
    </source>
</evidence>
<reference evidence="2" key="1">
    <citation type="journal article" date="2021" name="Microb. Physiol.">
        <title>Proteogenomic Insights into the Physiology of Marine, Sulfate-Reducing, Filamentous Desulfonema limicola and Desulfonema magnum.</title>
        <authorList>
            <person name="Schnaars V."/>
            <person name="Wohlbrand L."/>
            <person name="Scheve S."/>
            <person name="Hinrichs C."/>
            <person name="Reinhardt R."/>
            <person name="Rabus R."/>
        </authorList>
    </citation>
    <scope>NUCLEOTIDE SEQUENCE</scope>
    <source>
        <strain evidence="2">5ac10</strain>
    </source>
</reference>
<gene>
    <name evidence="2" type="ORF">dnl_58650</name>
</gene>
<evidence type="ECO:0000259" key="1">
    <source>
        <dbReference type="PROSITE" id="PS51272"/>
    </source>
</evidence>
<name>A0A975GJI4_9BACT</name>
<feature type="domain" description="SLH" evidence="1">
    <location>
        <begin position="194"/>
        <end position="257"/>
    </location>
</feature>
<dbReference type="RefSeq" id="WP_207689308.1">
    <property type="nucleotide sequence ID" value="NZ_CP061799.1"/>
</dbReference>
<dbReference type="PROSITE" id="PS51272">
    <property type="entry name" value="SLH"/>
    <property type="match status" value="3"/>
</dbReference>
<dbReference type="KEGG" id="dli:dnl_58650"/>
<evidence type="ECO:0000313" key="3">
    <source>
        <dbReference type="Proteomes" id="UP000663720"/>
    </source>
</evidence>
<dbReference type="EMBL" id="CP061799">
    <property type="protein sequence ID" value="QTA83457.1"/>
    <property type="molecule type" value="Genomic_DNA"/>
</dbReference>
<dbReference type="Proteomes" id="UP000663720">
    <property type="component" value="Chromosome"/>
</dbReference>
<dbReference type="InterPro" id="IPR001119">
    <property type="entry name" value="SLH_dom"/>
</dbReference>
<feature type="domain" description="SLH" evidence="1">
    <location>
        <begin position="53"/>
        <end position="116"/>
    </location>
</feature>
<dbReference type="AlphaFoldDB" id="A0A975GJI4"/>
<accession>A0A975GJI4</accession>
<feature type="domain" description="SLH" evidence="1">
    <location>
        <begin position="123"/>
        <end position="186"/>
    </location>
</feature>
<proteinExistence type="predicted"/>
<organism evidence="2 3">
    <name type="scientific">Desulfonema limicola</name>
    <dbReference type="NCBI Taxonomy" id="45656"/>
    <lineage>
        <taxon>Bacteria</taxon>
        <taxon>Pseudomonadati</taxon>
        <taxon>Thermodesulfobacteriota</taxon>
        <taxon>Desulfobacteria</taxon>
        <taxon>Desulfobacterales</taxon>
        <taxon>Desulfococcaceae</taxon>
        <taxon>Desulfonema</taxon>
    </lineage>
</organism>
<keyword evidence="3" id="KW-1185">Reference proteome</keyword>
<dbReference type="Pfam" id="PF00395">
    <property type="entry name" value="SLH"/>
    <property type="match status" value="2"/>
</dbReference>
<protein>
    <submittedName>
        <fullName evidence="2">S-layer homology domain-containing protein</fullName>
    </submittedName>
</protein>
<sequence length="257" mass="29801">MSQVYANSINVSETKLHLDLYKRKIKNADGDAIRGIIDLVDDFEQEKINKDLVTKCAFPDICQTPYKDAVNHLFALGIVKGYDDDTFRPYNNITRSEFLKMALLAGVEKDPENGIYDNKNMPNFIDEEELKKAEWAWGYINYADNNNIINGYDTGEFKPLNNILRKQAIKILSKIYCNAQKDCQAALDDEGCKDTPPFDDIKKGDWSCNYIDFAYRHYFLEDLIYYSKYILPDTELTRGEMAQLAWNLYDRLNAEKN</sequence>